<dbReference type="EMBL" id="JNBR01000092">
    <property type="protein sequence ID" value="OQR97952.1"/>
    <property type="molecule type" value="Genomic_DNA"/>
</dbReference>
<evidence type="ECO:0000256" key="3">
    <source>
        <dbReference type="ARBA" id="ARBA00022801"/>
    </source>
</evidence>
<evidence type="ECO:0000256" key="2">
    <source>
        <dbReference type="ARBA" id="ARBA00022723"/>
    </source>
</evidence>
<dbReference type="PANTHER" id="PTHR12629">
    <property type="entry name" value="DIPHOSPHOINOSITOL POLYPHOSPHATE PHOSPHOHYDROLASE"/>
    <property type="match status" value="1"/>
</dbReference>
<dbReference type="Pfam" id="PF00293">
    <property type="entry name" value="NUDIX"/>
    <property type="match status" value="1"/>
</dbReference>
<dbReference type="GO" id="GO:0016462">
    <property type="term" value="F:pyrophosphatase activity"/>
    <property type="evidence" value="ECO:0007669"/>
    <property type="project" value="InterPro"/>
</dbReference>
<keyword evidence="4" id="KW-0460">Magnesium</keyword>
<dbReference type="PROSITE" id="PS00893">
    <property type="entry name" value="NUDIX_BOX"/>
    <property type="match status" value="1"/>
</dbReference>
<keyword evidence="2" id="KW-0479">Metal-binding</keyword>
<reference evidence="6 7" key="1">
    <citation type="journal article" date="2014" name="Genome Biol. Evol.">
        <title>The secreted proteins of Achlya hypogyna and Thraustotheca clavata identify the ancestral oomycete secretome and reveal gene acquisitions by horizontal gene transfer.</title>
        <authorList>
            <person name="Misner I."/>
            <person name="Blouin N."/>
            <person name="Leonard G."/>
            <person name="Richards T.A."/>
            <person name="Lane C.E."/>
        </authorList>
    </citation>
    <scope>NUCLEOTIDE SEQUENCE [LARGE SCALE GENOMIC DNA]</scope>
    <source>
        <strain evidence="6 7">ATCC 48635</strain>
    </source>
</reference>
<dbReference type="GO" id="GO:0005634">
    <property type="term" value="C:nucleus"/>
    <property type="evidence" value="ECO:0007669"/>
    <property type="project" value="TreeGrafter"/>
</dbReference>
<dbReference type="InterPro" id="IPR047198">
    <property type="entry name" value="DDP-like_NUDIX"/>
</dbReference>
<comment type="cofactor">
    <cofactor evidence="1">
        <name>Mg(2+)</name>
        <dbReference type="ChEBI" id="CHEBI:18420"/>
    </cofactor>
</comment>
<evidence type="ECO:0000313" key="6">
    <source>
        <dbReference type="EMBL" id="OQR97952.1"/>
    </source>
</evidence>
<dbReference type="OrthoDB" id="2011998at2759"/>
<evidence type="ECO:0000256" key="4">
    <source>
        <dbReference type="ARBA" id="ARBA00022842"/>
    </source>
</evidence>
<dbReference type="InterPro" id="IPR015797">
    <property type="entry name" value="NUDIX_hydrolase-like_dom_sf"/>
</dbReference>
<dbReference type="SUPFAM" id="SSF55811">
    <property type="entry name" value="Nudix"/>
    <property type="match status" value="1"/>
</dbReference>
<dbReference type="STRING" id="1202772.A0A1V9ZIZ2"/>
<comment type="caution">
    <text evidence="6">The sequence shown here is derived from an EMBL/GenBank/DDBJ whole genome shotgun (WGS) entry which is preliminary data.</text>
</comment>
<accession>A0A1V9ZIZ2</accession>
<dbReference type="PROSITE" id="PS51462">
    <property type="entry name" value="NUDIX"/>
    <property type="match status" value="1"/>
</dbReference>
<evidence type="ECO:0000259" key="5">
    <source>
        <dbReference type="PROSITE" id="PS51462"/>
    </source>
</evidence>
<sequence>MCETNQTVVMALDDRCLMTSRTGRDLQRYDGCTRLVICAVPMSSDGSRVLLISSSKHENQWILPKGGWEADEEAEDCARRELAEEAGVRGEVVAKLGAFDYTTRKGKSCRLLGYTMRITREFDEWSESATRRREWVEVATAKRRVAERPELLAMLERAMHAR</sequence>
<feature type="domain" description="Nudix hydrolase" evidence="5">
    <location>
        <begin position="32"/>
        <end position="158"/>
    </location>
</feature>
<name>A0A1V9ZIZ2_ACHHY</name>
<dbReference type="AlphaFoldDB" id="A0A1V9ZIZ2"/>
<dbReference type="Proteomes" id="UP000243579">
    <property type="component" value="Unassembled WGS sequence"/>
</dbReference>
<dbReference type="Gene3D" id="3.90.79.10">
    <property type="entry name" value="Nucleoside Triphosphate Pyrophosphohydrolase"/>
    <property type="match status" value="1"/>
</dbReference>
<dbReference type="CDD" id="cd04666">
    <property type="entry name" value="NUDIX_DIPP2_like_Nudt4"/>
    <property type="match status" value="1"/>
</dbReference>
<evidence type="ECO:0000313" key="7">
    <source>
        <dbReference type="Proteomes" id="UP000243579"/>
    </source>
</evidence>
<evidence type="ECO:0000256" key="1">
    <source>
        <dbReference type="ARBA" id="ARBA00001946"/>
    </source>
</evidence>
<gene>
    <name evidence="6" type="ORF">ACHHYP_09362</name>
</gene>
<dbReference type="PANTHER" id="PTHR12629:SF0">
    <property type="entry name" value="DIPHOSPHOINOSITOL-POLYPHOSPHATE DIPHOSPHATASE"/>
    <property type="match status" value="1"/>
</dbReference>
<dbReference type="GO" id="GO:0005737">
    <property type="term" value="C:cytoplasm"/>
    <property type="evidence" value="ECO:0007669"/>
    <property type="project" value="TreeGrafter"/>
</dbReference>
<dbReference type="InterPro" id="IPR020084">
    <property type="entry name" value="NUDIX_hydrolase_CS"/>
</dbReference>
<organism evidence="6 7">
    <name type="scientific">Achlya hypogyna</name>
    <name type="common">Oomycete</name>
    <name type="synonym">Protoachlya hypogyna</name>
    <dbReference type="NCBI Taxonomy" id="1202772"/>
    <lineage>
        <taxon>Eukaryota</taxon>
        <taxon>Sar</taxon>
        <taxon>Stramenopiles</taxon>
        <taxon>Oomycota</taxon>
        <taxon>Saprolegniomycetes</taxon>
        <taxon>Saprolegniales</taxon>
        <taxon>Achlyaceae</taxon>
        <taxon>Achlya</taxon>
    </lineage>
</organism>
<keyword evidence="7" id="KW-1185">Reference proteome</keyword>
<proteinExistence type="predicted"/>
<dbReference type="InterPro" id="IPR000086">
    <property type="entry name" value="NUDIX_hydrolase_dom"/>
</dbReference>
<protein>
    <recommendedName>
        <fullName evidence="5">Nudix hydrolase domain-containing protein</fullName>
    </recommendedName>
</protein>
<keyword evidence="3" id="KW-0378">Hydrolase</keyword>
<dbReference type="GO" id="GO:0046872">
    <property type="term" value="F:metal ion binding"/>
    <property type="evidence" value="ECO:0007669"/>
    <property type="project" value="UniProtKB-KW"/>
</dbReference>